<dbReference type="RefSeq" id="WP_264730679.1">
    <property type="nucleotide sequence ID" value="NZ_JAPDNR010000001.1"/>
</dbReference>
<protein>
    <submittedName>
        <fullName evidence="1">DUF3820 family protein</fullName>
    </submittedName>
</protein>
<dbReference type="EMBL" id="JAPDNS010000001">
    <property type="protein sequence ID" value="MCW3484797.1"/>
    <property type="molecule type" value="Genomic_DNA"/>
</dbReference>
<dbReference type="Pfam" id="PF12843">
    <property type="entry name" value="QSregVF_b"/>
    <property type="match status" value="1"/>
</dbReference>
<gene>
    <name evidence="1" type="ORF">OL497_12870</name>
</gene>
<accession>A0ABT3ILF6</accession>
<name>A0ABT3ILF6_9BACT</name>
<evidence type="ECO:0000313" key="2">
    <source>
        <dbReference type="Proteomes" id="UP001207742"/>
    </source>
</evidence>
<sequence length="74" mass="8599">MEMMQPNPEILQQLVVMKMPFGKYKDVLLCDLPVNYLEWFQRKGFPQGKLGMLLETMLVIKMNGLTGLLTPLKR</sequence>
<dbReference type="Proteomes" id="UP001207742">
    <property type="component" value="Unassembled WGS sequence"/>
</dbReference>
<reference evidence="1 2" key="1">
    <citation type="submission" date="2022-10" db="EMBL/GenBank/DDBJ databases">
        <title>Chitinophaga nivalis PC15 sp. nov., isolated from Pyeongchang county, South Korea.</title>
        <authorList>
            <person name="Trinh H.N."/>
        </authorList>
    </citation>
    <scope>NUCLEOTIDE SEQUENCE [LARGE SCALE GENOMIC DNA]</scope>
    <source>
        <strain evidence="1 2">PC14</strain>
    </source>
</reference>
<comment type="caution">
    <text evidence="1">The sequence shown here is derived from an EMBL/GenBank/DDBJ whole genome shotgun (WGS) entry which is preliminary data.</text>
</comment>
<keyword evidence="2" id="KW-1185">Reference proteome</keyword>
<proteinExistence type="predicted"/>
<organism evidence="1 2">
    <name type="scientific">Chitinophaga nivalis</name>
    <dbReference type="NCBI Taxonomy" id="2991709"/>
    <lineage>
        <taxon>Bacteria</taxon>
        <taxon>Pseudomonadati</taxon>
        <taxon>Bacteroidota</taxon>
        <taxon>Chitinophagia</taxon>
        <taxon>Chitinophagales</taxon>
        <taxon>Chitinophagaceae</taxon>
        <taxon>Chitinophaga</taxon>
    </lineage>
</organism>
<evidence type="ECO:0000313" key="1">
    <source>
        <dbReference type="EMBL" id="MCW3484797.1"/>
    </source>
</evidence>
<dbReference type="InterPro" id="IPR024530">
    <property type="entry name" value="QSregVF_b"/>
</dbReference>